<dbReference type="AlphaFoldDB" id="A0A2T7G6K6"/>
<dbReference type="Pfam" id="PF20044">
    <property type="entry name" value="DUF6446"/>
    <property type="match status" value="1"/>
</dbReference>
<dbReference type="Proteomes" id="UP000244446">
    <property type="component" value="Unassembled WGS sequence"/>
</dbReference>
<dbReference type="GO" id="GO:0016301">
    <property type="term" value="F:kinase activity"/>
    <property type="evidence" value="ECO:0007669"/>
    <property type="project" value="UniProtKB-KW"/>
</dbReference>
<dbReference type="OrthoDB" id="7819947at2"/>
<sequence>MGKILTIILAVCAIGGGILMYYQQVYAYYYEVEPNGTSDVQMTSLSSGAPEAVEYDAFEAIDADSSPIRYRACFTTRLSLESASDAYVADQTGVPLTAPGWFECFDAKQIGAEIEEGRARAYLGTENIRYGIDRVVAIHEDGRGWVWDQINRCGEIVFDGQPAPDDCPPAPEGY</sequence>
<keyword evidence="2" id="KW-1185">Reference proteome</keyword>
<organism evidence="1 2">
    <name type="scientific">Pelagivirga sediminicola</name>
    <dbReference type="NCBI Taxonomy" id="2170575"/>
    <lineage>
        <taxon>Bacteria</taxon>
        <taxon>Pseudomonadati</taxon>
        <taxon>Pseudomonadota</taxon>
        <taxon>Alphaproteobacteria</taxon>
        <taxon>Rhodobacterales</taxon>
        <taxon>Paracoccaceae</taxon>
        <taxon>Pelagivirga</taxon>
    </lineage>
</organism>
<gene>
    <name evidence="1" type="ORF">DC366_10445</name>
</gene>
<name>A0A2T7G6K6_9RHOB</name>
<evidence type="ECO:0000313" key="2">
    <source>
        <dbReference type="Proteomes" id="UP000244446"/>
    </source>
</evidence>
<keyword evidence="1" id="KW-0418">Kinase</keyword>
<proteinExistence type="predicted"/>
<dbReference type="RefSeq" id="WP_108692147.1">
    <property type="nucleotide sequence ID" value="NZ_QCYH01000005.1"/>
</dbReference>
<dbReference type="EMBL" id="QCYH01000005">
    <property type="protein sequence ID" value="PVA10064.1"/>
    <property type="molecule type" value="Genomic_DNA"/>
</dbReference>
<keyword evidence="1" id="KW-0808">Transferase</keyword>
<reference evidence="1 2" key="1">
    <citation type="submission" date="2018-04" db="EMBL/GenBank/DDBJ databases">
        <title>Pelagivirga bohaiensis gen. nov., sp. nov., a bacterium isolated from the Bohai Sea.</title>
        <authorList>
            <person name="Ji X."/>
        </authorList>
    </citation>
    <scope>NUCLEOTIDE SEQUENCE [LARGE SCALE GENOMIC DNA]</scope>
    <source>
        <strain evidence="1 2">BH-SD19</strain>
    </source>
</reference>
<evidence type="ECO:0000313" key="1">
    <source>
        <dbReference type="EMBL" id="PVA10064.1"/>
    </source>
</evidence>
<comment type="caution">
    <text evidence="1">The sequence shown here is derived from an EMBL/GenBank/DDBJ whole genome shotgun (WGS) entry which is preliminary data.</text>
</comment>
<protein>
    <submittedName>
        <fullName evidence="1">Histidine kinase</fullName>
    </submittedName>
</protein>
<accession>A0A2T7G6K6</accession>
<dbReference type="InterPro" id="IPR045616">
    <property type="entry name" value="DUF6446"/>
</dbReference>